<protein>
    <submittedName>
        <fullName evidence="1">Uncharacterized protein</fullName>
    </submittedName>
</protein>
<reference evidence="1" key="1">
    <citation type="submission" date="2019-08" db="EMBL/GenBank/DDBJ databases">
        <authorList>
            <person name="Kucharzyk K."/>
            <person name="Murdoch R.W."/>
            <person name="Higgins S."/>
            <person name="Loffler F."/>
        </authorList>
    </citation>
    <scope>NUCLEOTIDE SEQUENCE</scope>
</reference>
<sequence length="47" mass="5481">MKLKPELCNRIQSFDDTLWCIIEDFLNNDGKVSDEDYFIQAVAILES</sequence>
<accession>A0A645H947</accession>
<gene>
    <name evidence="1" type="ORF">SDC9_183039</name>
</gene>
<dbReference type="AlphaFoldDB" id="A0A645H947"/>
<name>A0A645H947_9ZZZZ</name>
<comment type="caution">
    <text evidence="1">The sequence shown here is derived from an EMBL/GenBank/DDBJ whole genome shotgun (WGS) entry which is preliminary data.</text>
</comment>
<dbReference type="EMBL" id="VSSQ01089193">
    <property type="protein sequence ID" value="MPN35541.1"/>
    <property type="molecule type" value="Genomic_DNA"/>
</dbReference>
<organism evidence="1">
    <name type="scientific">bioreactor metagenome</name>
    <dbReference type="NCBI Taxonomy" id="1076179"/>
    <lineage>
        <taxon>unclassified sequences</taxon>
        <taxon>metagenomes</taxon>
        <taxon>ecological metagenomes</taxon>
    </lineage>
</organism>
<proteinExistence type="predicted"/>
<evidence type="ECO:0000313" key="1">
    <source>
        <dbReference type="EMBL" id="MPN35541.1"/>
    </source>
</evidence>